<reference evidence="4" key="1">
    <citation type="submission" date="2018-04" db="EMBL/GenBank/DDBJ databases">
        <title>Complete genome of Antarctic heterotrophic bacterium Hymenobacter nivis.</title>
        <authorList>
            <person name="Terashima M."/>
        </authorList>
    </citation>
    <scope>NUCLEOTIDE SEQUENCE [LARGE SCALE GENOMIC DNA]</scope>
    <source>
        <strain evidence="4">NBRC 111535</strain>
    </source>
</reference>
<evidence type="ECO:0000256" key="2">
    <source>
        <dbReference type="ARBA" id="ARBA00022679"/>
    </source>
</evidence>
<evidence type="ECO:0000256" key="1">
    <source>
        <dbReference type="ARBA" id="ARBA00007274"/>
    </source>
</evidence>
<evidence type="ECO:0000313" key="4">
    <source>
        <dbReference type="Proteomes" id="UP000245999"/>
    </source>
</evidence>
<dbReference type="OrthoDB" id="9814490at2"/>
<name>A0A2Z3GTZ6_9BACT</name>
<keyword evidence="4" id="KW-1185">Reference proteome</keyword>
<dbReference type="AlphaFoldDB" id="A0A2Z3GTZ6"/>
<dbReference type="InterPro" id="IPR011004">
    <property type="entry name" value="Trimer_LpxA-like_sf"/>
</dbReference>
<dbReference type="Gene3D" id="2.160.10.10">
    <property type="entry name" value="Hexapeptide repeat proteins"/>
    <property type="match status" value="1"/>
</dbReference>
<dbReference type="PANTHER" id="PTHR23416">
    <property type="entry name" value="SIALIC ACID SYNTHASE-RELATED"/>
    <property type="match status" value="1"/>
</dbReference>
<keyword evidence="3" id="KW-0012">Acyltransferase</keyword>
<dbReference type="PANTHER" id="PTHR23416:SF23">
    <property type="entry name" value="ACETYLTRANSFERASE C18B11.09C-RELATED"/>
    <property type="match status" value="1"/>
</dbReference>
<dbReference type="Pfam" id="PF14602">
    <property type="entry name" value="Hexapep_2"/>
    <property type="match status" value="1"/>
</dbReference>
<comment type="similarity">
    <text evidence="1">Belongs to the transferase hexapeptide repeat family.</text>
</comment>
<gene>
    <name evidence="3" type="ORF">DDQ68_20285</name>
</gene>
<dbReference type="GO" id="GO:0008374">
    <property type="term" value="F:O-acyltransferase activity"/>
    <property type="evidence" value="ECO:0007669"/>
    <property type="project" value="TreeGrafter"/>
</dbReference>
<dbReference type="EMBL" id="CP029145">
    <property type="protein sequence ID" value="AWM34906.1"/>
    <property type="molecule type" value="Genomic_DNA"/>
</dbReference>
<dbReference type="GO" id="GO:0005829">
    <property type="term" value="C:cytosol"/>
    <property type="evidence" value="ECO:0007669"/>
    <property type="project" value="TreeGrafter"/>
</dbReference>
<dbReference type="Proteomes" id="UP000245999">
    <property type="component" value="Chromosome"/>
</dbReference>
<sequence>MIKNFLIWLISRYNLQEVVFKMHDEQNNKICNKNVVNNGAVFYSEAIVDNMPGNPLLITIGEGTHVRGILSVFNYGGKIEIGKNCYIGDNSRIWSADSIKIGDNVLISHNVNIIDSNSHELYSVERAERYTELLKCHWKEKGNIVTAPIVIEDYAWINFNAVILKGIRIGKGAIIAAGSVVTKDVPNYAIVAGNPAKIVKYTT</sequence>
<dbReference type="InterPro" id="IPR001451">
    <property type="entry name" value="Hexapep"/>
</dbReference>
<keyword evidence="2" id="KW-0808">Transferase</keyword>
<dbReference type="InterPro" id="IPR051159">
    <property type="entry name" value="Hexapeptide_acetyltransf"/>
</dbReference>
<dbReference type="SUPFAM" id="SSF51161">
    <property type="entry name" value="Trimeric LpxA-like enzymes"/>
    <property type="match status" value="1"/>
</dbReference>
<accession>A0A2Z3GTZ6</accession>
<protein>
    <submittedName>
        <fullName evidence="3">Acyltransferase</fullName>
    </submittedName>
</protein>
<dbReference type="Pfam" id="PF00132">
    <property type="entry name" value="Hexapep"/>
    <property type="match status" value="1"/>
</dbReference>
<dbReference type="CDD" id="cd04647">
    <property type="entry name" value="LbH_MAT_like"/>
    <property type="match status" value="1"/>
</dbReference>
<dbReference type="KEGG" id="hnv:DDQ68_20285"/>
<proteinExistence type="inferred from homology"/>
<evidence type="ECO:0000313" key="3">
    <source>
        <dbReference type="EMBL" id="AWM34906.1"/>
    </source>
</evidence>
<organism evidence="3 4">
    <name type="scientific">Hymenobacter nivis</name>
    <dbReference type="NCBI Taxonomy" id="1850093"/>
    <lineage>
        <taxon>Bacteria</taxon>
        <taxon>Pseudomonadati</taxon>
        <taxon>Bacteroidota</taxon>
        <taxon>Cytophagia</taxon>
        <taxon>Cytophagales</taxon>
        <taxon>Hymenobacteraceae</taxon>
        <taxon>Hymenobacter</taxon>
    </lineage>
</organism>